<evidence type="ECO:0000256" key="1">
    <source>
        <dbReference type="ARBA" id="ARBA00004477"/>
    </source>
</evidence>
<comment type="subcellular location">
    <subcellularLocation>
        <location evidence="1 7">Endoplasmic reticulum membrane</location>
        <topology evidence="1 7">Multi-pass membrane protein</topology>
    </subcellularLocation>
</comment>
<keyword evidence="3 7" id="KW-0812">Transmembrane</keyword>
<comment type="subunit">
    <text evidence="7">Component of the dolichol-phosphate mannose (DPM) synthase complex.</text>
</comment>
<dbReference type="InterPro" id="IPR013174">
    <property type="entry name" value="DPM3"/>
</dbReference>
<keyword evidence="9" id="KW-1185">Reference proteome</keyword>
<dbReference type="OrthoDB" id="2014333at2759"/>
<evidence type="ECO:0000256" key="5">
    <source>
        <dbReference type="ARBA" id="ARBA00022989"/>
    </source>
</evidence>
<dbReference type="InParanoid" id="A0A3N4KR37"/>
<dbReference type="GO" id="GO:0006506">
    <property type="term" value="P:GPI anchor biosynthetic process"/>
    <property type="evidence" value="ECO:0007669"/>
    <property type="project" value="TreeGrafter"/>
</dbReference>
<comment type="similarity">
    <text evidence="2 7">Belongs to the DPM3 family.</text>
</comment>
<dbReference type="PANTHER" id="PTHR16433">
    <property type="entry name" value="DOLICHOL-PHOSPHATE MANNOSYLTRANSFERASE SUBUNIT 3"/>
    <property type="match status" value="1"/>
</dbReference>
<keyword evidence="6 7" id="KW-0472">Membrane</keyword>
<sequence>MTRAIETISALLLFSSLYLAAFLGLIPFPAKVQEEIIPVLPFWALVSFGAYLLFSLGWGIFTFNDTEAAYHELVTEIQQAKKELRVKGVDVD</sequence>
<organism evidence="8 9">
    <name type="scientific">Morchella conica CCBAS932</name>
    <dbReference type="NCBI Taxonomy" id="1392247"/>
    <lineage>
        <taxon>Eukaryota</taxon>
        <taxon>Fungi</taxon>
        <taxon>Dikarya</taxon>
        <taxon>Ascomycota</taxon>
        <taxon>Pezizomycotina</taxon>
        <taxon>Pezizomycetes</taxon>
        <taxon>Pezizales</taxon>
        <taxon>Morchellaceae</taxon>
        <taxon>Morchella</taxon>
    </lineage>
</organism>
<keyword evidence="4 7" id="KW-0256">Endoplasmic reticulum</keyword>
<dbReference type="GO" id="GO:0016757">
    <property type="term" value="F:glycosyltransferase activity"/>
    <property type="evidence" value="ECO:0007669"/>
    <property type="project" value="UniProtKB-KW"/>
</dbReference>
<evidence type="ECO:0000256" key="7">
    <source>
        <dbReference type="RuleBase" id="RU365085"/>
    </source>
</evidence>
<evidence type="ECO:0000256" key="4">
    <source>
        <dbReference type="ARBA" id="ARBA00022824"/>
    </source>
</evidence>
<comment type="pathway">
    <text evidence="7">Protein modification; protein glycosylation.</text>
</comment>
<evidence type="ECO:0000313" key="8">
    <source>
        <dbReference type="EMBL" id="RPB12957.1"/>
    </source>
</evidence>
<dbReference type="UniPathway" id="UPA00378"/>
<proteinExistence type="inferred from homology"/>
<keyword evidence="5 7" id="KW-1133">Transmembrane helix</keyword>
<keyword evidence="8" id="KW-0328">Glycosyltransferase</keyword>
<dbReference type="AlphaFoldDB" id="A0A3N4KR37"/>
<keyword evidence="8" id="KW-0808">Transferase</keyword>
<feature type="transmembrane region" description="Helical" evidence="7">
    <location>
        <begin position="7"/>
        <end position="28"/>
    </location>
</feature>
<accession>A0A3N4KR37</accession>
<evidence type="ECO:0000256" key="2">
    <source>
        <dbReference type="ARBA" id="ARBA00010430"/>
    </source>
</evidence>
<dbReference type="GO" id="GO:0033185">
    <property type="term" value="C:dolichol-phosphate-mannose synthase complex"/>
    <property type="evidence" value="ECO:0007669"/>
    <property type="project" value="TreeGrafter"/>
</dbReference>
<dbReference type="GO" id="GO:0005789">
    <property type="term" value="C:endoplasmic reticulum membrane"/>
    <property type="evidence" value="ECO:0007669"/>
    <property type="project" value="UniProtKB-SubCell"/>
</dbReference>
<gene>
    <name evidence="8" type="ORF">P167DRAFT_522295</name>
</gene>
<dbReference type="EMBL" id="ML119125">
    <property type="protein sequence ID" value="RPB12957.1"/>
    <property type="molecule type" value="Genomic_DNA"/>
</dbReference>
<dbReference type="Proteomes" id="UP000277580">
    <property type="component" value="Unassembled WGS sequence"/>
</dbReference>
<evidence type="ECO:0000256" key="3">
    <source>
        <dbReference type="ARBA" id="ARBA00022692"/>
    </source>
</evidence>
<comment type="function">
    <text evidence="7">Stabilizer subunit of the dolichol-phosphate mannose (DPM) synthase complex; tethers catalytic subunit to the ER.</text>
</comment>
<dbReference type="PANTHER" id="PTHR16433:SF0">
    <property type="entry name" value="DOLICHOL-PHOSPHATE MANNOSYLTRANSFERASE SUBUNIT 3"/>
    <property type="match status" value="1"/>
</dbReference>
<feature type="transmembrane region" description="Helical" evidence="7">
    <location>
        <begin position="40"/>
        <end position="61"/>
    </location>
</feature>
<name>A0A3N4KR37_9PEZI</name>
<evidence type="ECO:0000256" key="6">
    <source>
        <dbReference type="ARBA" id="ARBA00023136"/>
    </source>
</evidence>
<dbReference type="Pfam" id="PF08285">
    <property type="entry name" value="DPM3"/>
    <property type="match status" value="1"/>
</dbReference>
<protein>
    <recommendedName>
        <fullName evidence="7">Dolichol-phosphate mannosyltransferase subunit 3</fullName>
    </recommendedName>
</protein>
<reference evidence="8 9" key="1">
    <citation type="journal article" date="2018" name="Nat. Ecol. Evol.">
        <title>Pezizomycetes genomes reveal the molecular basis of ectomycorrhizal truffle lifestyle.</title>
        <authorList>
            <person name="Murat C."/>
            <person name="Payen T."/>
            <person name="Noel B."/>
            <person name="Kuo A."/>
            <person name="Morin E."/>
            <person name="Chen J."/>
            <person name="Kohler A."/>
            <person name="Krizsan K."/>
            <person name="Balestrini R."/>
            <person name="Da Silva C."/>
            <person name="Montanini B."/>
            <person name="Hainaut M."/>
            <person name="Levati E."/>
            <person name="Barry K.W."/>
            <person name="Belfiori B."/>
            <person name="Cichocki N."/>
            <person name="Clum A."/>
            <person name="Dockter R.B."/>
            <person name="Fauchery L."/>
            <person name="Guy J."/>
            <person name="Iotti M."/>
            <person name="Le Tacon F."/>
            <person name="Lindquist E.A."/>
            <person name="Lipzen A."/>
            <person name="Malagnac F."/>
            <person name="Mello A."/>
            <person name="Molinier V."/>
            <person name="Miyauchi S."/>
            <person name="Poulain J."/>
            <person name="Riccioni C."/>
            <person name="Rubini A."/>
            <person name="Sitrit Y."/>
            <person name="Splivallo R."/>
            <person name="Traeger S."/>
            <person name="Wang M."/>
            <person name="Zifcakova L."/>
            <person name="Wipf D."/>
            <person name="Zambonelli A."/>
            <person name="Paolocci F."/>
            <person name="Nowrousian M."/>
            <person name="Ottonello S."/>
            <person name="Baldrian P."/>
            <person name="Spatafora J.W."/>
            <person name="Henrissat B."/>
            <person name="Nagy L.G."/>
            <person name="Aury J.M."/>
            <person name="Wincker P."/>
            <person name="Grigoriev I.V."/>
            <person name="Bonfante P."/>
            <person name="Martin F.M."/>
        </authorList>
    </citation>
    <scope>NUCLEOTIDE SEQUENCE [LARGE SCALE GENOMIC DNA]</scope>
    <source>
        <strain evidence="8 9">CCBAS932</strain>
    </source>
</reference>
<dbReference type="STRING" id="1392247.A0A3N4KR37"/>
<evidence type="ECO:0000313" key="9">
    <source>
        <dbReference type="Proteomes" id="UP000277580"/>
    </source>
</evidence>